<accession>A0A021VT24</accession>
<comment type="caution">
    <text evidence="1">The sequence shown here is derived from an EMBL/GenBank/DDBJ whole genome shotgun (WGS) entry which is preliminary data.</text>
</comment>
<dbReference type="RefSeq" id="WP_034223864.1">
    <property type="nucleotide sequence ID" value="NZ_AXCW01000039.1"/>
</dbReference>
<evidence type="ECO:0000313" key="1">
    <source>
        <dbReference type="EMBL" id="EYR64278.1"/>
    </source>
</evidence>
<reference evidence="1 2" key="1">
    <citation type="submission" date="2014-01" db="EMBL/GenBank/DDBJ databases">
        <title>Actinotalea ferrariae CF5-4.</title>
        <authorList>
            <person name="Chen F."/>
            <person name="Li Y."/>
            <person name="Wang G."/>
        </authorList>
    </citation>
    <scope>NUCLEOTIDE SEQUENCE [LARGE SCALE GENOMIC DNA]</scope>
    <source>
        <strain evidence="1 2">CF5-4</strain>
    </source>
</reference>
<evidence type="ECO:0000313" key="2">
    <source>
        <dbReference type="Proteomes" id="UP000019753"/>
    </source>
</evidence>
<dbReference type="AlphaFoldDB" id="A0A021VT24"/>
<gene>
    <name evidence="1" type="ORF">N866_13600</name>
</gene>
<dbReference type="EMBL" id="AXCW01000039">
    <property type="protein sequence ID" value="EYR64278.1"/>
    <property type="molecule type" value="Genomic_DNA"/>
</dbReference>
<sequence length="171" mass="17680">MIDARKHTAPAAGETPRRQAINDLSMSIRDVIPVANTTERAQLVSDLTAAGAAPSTTNPVSVYRADAPAGARVEWTDDDTTWSRPRETRAGIATGTTSAGGDISVTFSPAFATTPAGVTVSDSNIGAGIGMIFWKVHSLTATGFIARAMNATGTSPVTELTTSFHYIAVGA</sequence>
<organism evidence="1 2">
    <name type="scientific">Actinotalea ferrariae CF5-4</name>
    <dbReference type="NCBI Taxonomy" id="948458"/>
    <lineage>
        <taxon>Bacteria</taxon>
        <taxon>Bacillati</taxon>
        <taxon>Actinomycetota</taxon>
        <taxon>Actinomycetes</taxon>
        <taxon>Micrococcales</taxon>
        <taxon>Cellulomonadaceae</taxon>
        <taxon>Actinotalea</taxon>
    </lineage>
</organism>
<proteinExistence type="predicted"/>
<dbReference type="OrthoDB" id="4835819at2"/>
<name>A0A021VT24_9CELL</name>
<dbReference type="Proteomes" id="UP000019753">
    <property type="component" value="Unassembled WGS sequence"/>
</dbReference>
<keyword evidence="2" id="KW-1185">Reference proteome</keyword>
<dbReference type="Gene3D" id="2.60.40.3940">
    <property type="match status" value="1"/>
</dbReference>
<protein>
    <submittedName>
        <fullName evidence="1">Uncharacterized protein</fullName>
    </submittedName>
</protein>